<reference evidence="5 6" key="1">
    <citation type="submission" date="2019-01" db="EMBL/GenBank/DDBJ databases">
        <title>Complete genome sequence of Cohnella hallensis HS21 isolated from Korean fir (Abies koreana) rhizospheric soil.</title>
        <authorList>
            <person name="Jiang L."/>
            <person name="Kang S.W."/>
            <person name="Kim S."/>
            <person name="Jung J."/>
            <person name="Kim C.Y."/>
            <person name="Kim D.H."/>
            <person name="Kim S.W."/>
            <person name="Lee J."/>
        </authorList>
    </citation>
    <scope>NUCLEOTIDE SEQUENCE [LARGE SCALE GENOMIC DNA]</scope>
    <source>
        <strain evidence="5 6">HS21</strain>
    </source>
</reference>
<dbReference type="KEGG" id="cohn:KCTCHS21_01550"/>
<dbReference type="GO" id="GO:0003700">
    <property type="term" value="F:DNA-binding transcription factor activity"/>
    <property type="evidence" value="ECO:0007669"/>
    <property type="project" value="TreeGrafter"/>
</dbReference>
<keyword evidence="2" id="KW-0238">DNA-binding</keyword>
<evidence type="ECO:0000313" key="6">
    <source>
        <dbReference type="Proteomes" id="UP000289856"/>
    </source>
</evidence>
<keyword evidence="3" id="KW-0804">Transcription</keyword>
<dbReference type="CDD" id="cd00093">
    <property type="entry name" value="HTH_XRE"/>
    <property type="match status" value="1"/>
</dbReference>
<dbReference type="SMART" id="SM00530">
    <property type="entry name" value="HTH_XRE"/>
    <property type="match status" value="1"/>
</dbReference>
<dbReference type="PANTHER" id="PTHR46797:SF23">
    <property type="entry name" value="HTH-TYPE TRANSCRIPTIONAL REGULATOR SUTR"/>
    <property type="match status" value="1"/>
</dbReference>
<dbReference type="PROSITE" id="PS50943">
    <property type="entry name" value="HTH_CROC1"/>
    <property type="match status" value="1"/>
</dbReference>
<dbReference type="RefSeq" id="WP_130604687.1">
    <property type="nucleotide sequence ID" value="NZ_AP019400.1"/>
</dbReference>
<evidence type="ECO:0000313" key="5">
    <source>
        <dbReference type="EMBL" id="BBI30756.1"/>
    </source>
</evidence>
<dbReference type="AlphaFoldDB" id="A0A3T1CY38"/>
<feature type="domain" description="HTH cro/C1-type" evidence="4">
    <location>
        <begin position="12"/>
        <end position="66"/>
    </location>
</feature>
<evidence type="ECO:0000256" key="3">
    <source>
        <dbReference type="ARBA" id="ARBA00023163"/>
    </source>
</evidence>
<dbReference type="Gene3D" id="1.10.260.40">
    <property type="entry name" value="lambda repressor-like DNA-binding domains"/>
    <property type="match status" value="1"/>
</dbReference>
<dbReference type="EMBL" id="AP019400">
    <property type="protein sequence ID" value="BBI30756.1"/>
    <property type="molecule type" value="Genomic_DNA"/>
</dbReference>
<organism evidence="5 6">
    <name type="scientific">Cohnella abietis</name>
    <dbReference type="NCBI Taxonomy" id="2507935"/>
    <lineage>
        <taxon>Bacteria</taxon>
        <taxon>Bacillati</taxon>
        <taxon>Bacillota</taxon>
        <taxon>Bacilli</taxon>
        <taxon>Bacillales</taxon>
        <taxon>Paenibacillaceae</taxon>
        <taxon>Cohnella</taxon>
    </lineage>
</organism>
<dbReference type="InterPro" id="IPR050807">
    <property type="entry name" value="TransReg_Diox_bact_type"/>
</dbReference>
<dbReference type="InterPro" id="IPR010982">
    <property type="entry name" value="Lambda_DNA-bd_dom_sf"/>
</dbReference>
<keyword evidence="1" id="KW-0805">Transcription regulation</keyword>
<evidence type="ECO:0000259" key="4">
    <source>
        <dbReference type="PROSITE" id="PS50943"/>
    </source>
</evidence>
<keyword evidence="6" id="KW-1185">Reference proteome</keyword>
<protein>
    <recommendedName>
        <fullName evidence="4">HTH cro/C1-type domain-containing protein</fullName>
    </recommendedName>
</protein>
<evidence type="ECO:0000256" key="2">
    <source>
        <dbReference type="ARBA" id="ARBA00023125"/>
    </source>
</evidence>
<gene>
    <name evidence="5" type="ORF">KCTCHS21_01550</name>
</gene>
<dbReference type="InterPro" id="IPR001387">
    <property type="entry name" value="Cro/C1-type_HTH"/>
</dbReference>
<dbReference type="OrthoDB" id="9814553at2"/>
<dbReference type="SUPFAM" id="SSF47413">
    <property type="entry name" value="lambda repressor-like DNA-binding domains"/>
    <property type="match status" value="1"/>
</dbReference>
<evidence type="ECO:0000256" key="1">
    <source>
        <dbReference type="ARBA" id="ARBA00023015"/>
    </source>
</evidence>
<dbReference type="PANTHER" id="PTHR46797">
    <property type="entry name" value="HTH-TYPE TRANSCRIPTIONAL REGULATOR"/>
    <property type="match status" value="1"/>
</dbReference>
<proteinExistence type="predicted"/>
<dbReference type="Proteomes" id="UP000289856">
    <property type="component" value="Chromosome"/>
</dbReference>
<dbReference type="GO" id="GO:0005829">
    <property type="term" value="C:cytosol"/>
    <property type="evidence" value="ECO:0007669"/>
    <property type="project" value="TreeGrafter"/>
</dbReference>
<dbReference type="Pfam" id="PF01381">
    <property type="entry name" value="HTH_3"/>
    <property type="match status" value="1"/>
</dbReference>
<dbReference type="GO" id="GO:0003677">
    <property type="term" value="F:DNA binding"/>
    <property type="evidence" value="ECO:0007669"/>
    <property type="project" value="UniProtKB-KW"/>
</dbReference>
<sequence>MEELVKRLGKRIRQLRRERKLSQEELGERSKLHTNYIGQVERGEKNLTVQTLEKIARGLNVSLEQLFRHLDPMTTSDGTSELLELLSERSKDDKALVLSLAKSVFKWGQRKNY</sequence>
<accession>A0A3T1CY38</accession>
<name>A0A3T1CY38_9BACL</name>